<dbReference type="Pfam" id="PF04932">
    <property type="entry name" value="Wzy_C"/>
    <property type="match status" value="1"/>
</dbReference>
<evidence type="ECO:0000259" key="6">
    <source>
        <dbReference type="Pfam" id="PF04932"/>
    </source>
</evidence>
<accession>A0A174CWN9</accession>
<dbReference type="EMBL" id="QRTH01000011">
    <property type="protein sequence ID" value="RGQ48333.1"/>
    <property type="molecule type" value="Genomic_DNA"/>
</dbReference>
<dbReference type="EMBL" id="CZAO01000024">
    <property type="protein sequence ID" value="CUQ28785.1"/>
    <property type="molecule type" value="Genomic_DNA"/>
</dbReference>
<dbReference type="EMBL" id="QRZC01000025">
    <property type="protein sequence ID" value="RGV39296.1"/>
    <property type="molecule type" value="Genomic_DNA"/>
</dbReference>
<dbReference type="Proteomes" id="UP000285343">
    <property type="component" value="Unassembled WGS sequence"/>
</dbReference>
<feature type="transmembrane region" description="Helical" evidence="5">
    <location>
        <begin position="145"/>
        <end position="167"/>
    </location>
</feature>
<dbReference type="RefSeq" id="WP_008664359.1">
    <property type="nucleotide sequence ID" value="NZ_BQNO01000001.1"/>
</dbReference>
<organism evidence="10 14">
    <name type="scientific">Bacteroides uniformis</name>
    <dbReference type="NCBI Taxonomy" id="820"/>
    <lineage>
        <taxon>Bacteria</taxon>
        <taxon>Pseudomonadati</taxon>
        <taxon>Bacteroidota</taxon>
        <taxon>Bacteroidia</taxon>
        <taxon>Bacteroidales</taxon>
        <taxon>Bacteroidaceae</taxon>
        <taxon>Bacteroides</taxon>
    </lineage>
</organism>
<dbReference type="EMBL" id="QRXV01000003">
    <property type="protein sequence ID" value="RGU40788.1"/>
    <property type="molecule type" value="Genomic_DNA"/>
</dbReference>
<evidence type="ECO:0000313" key="12">
    <source>
        <dbReference type="Proteomes" id="UP000283680"/>
    </source>
</evidence>
<evidence type="ECO:0000313" key="13">
    <source>
        <dbReference type="Proteomes" id="UP000284022"/>
    </source>
</evidence>
<dbReference type="InterPro" id="IPR007016">
    <property type="entry name" value="O-antigen_ligase-rel_domated"/>
</dbReference>
<evidence type="ECO:0000313" key="7">
    <source>
        <dbReference type="EMBL" id="CUQ28785.1"/>
    </source>
</evidence>
<keyword evidence="10" id="KW-0436">Ligase</keyword>
<evidence type="ECO:0000313" key="10">
    <source>
        <dbReference type="EMBL" id="RGV39296.1"/>
    </source>
</evidence>
<feature type="domain" description="O-antigen ligase-related" evidence="6">
    <location>
        <begin position="263"/>
        <end position="404"/>
    </location>
</feature>
<evidence type="ECO:0000256" key="2">
    <source>
        <dbReference type="ARBA" id="ARBA00022692"/>
    </source>
</evidence>
<comment type="subcellular location">
    <subcellularLocation>
        <location evidence="1">Membrane</location>
        <topology evidence="1">Multi-pass membrane protein</topology>
    </subcellularLocation>
</comment>
<feature type="transmembrane region" description="Helical" evidence="5">
    <location>
        <begin position="38"/>
        <end position="56"/>
    </location>
</feature>
<feature type="transmembrane region" description="Helical" evidence="5">
    <location>
        <begin position="430"/>
        <end position="452"/>
    </location>
</feature>
<feature type="transmembrane region" description="Helical" evidence="5">
    <location>
        <begin position="302"/>
        <end position="319"/>
    </location>
</feature>
<keyword evidence="2 5" id="KW-0812">Transmembrane</keyword>
<name>A0A174CWN9_BACUN</name>
<dbReference type="AlphaFoldDB" id="A0A174CWN9"/>
<keyword evidence="3 5" id="KW-1133">Transmembrane helix</keyword>
<feature type="transmembrane region" description="Helical" evidence="5">
    <location>
        <begin position="233"/>
        <end position="251"/>
    </location>
</feature>
<feature type="transmembrane region" description="Helical" evidence="5">
    <location>
        <begin position="63"/>
        <end position="79"/>
    </location>
</feature>
<feature type="transmembrane region" description="Helical" evidence="5">
    <location>
        <begin position="280"/>
        <end position="297"/>
    </location>
</feature>
<dbReference type="Proteomes" id="UP000283680">
    <property type="component" value="Unassembled WGS sequence"/>
</dbReference>
<evidence type="ECO:0000313" key="9">
    <source>
        <dbReference type="EMBL" id="RGU40788.1"/>
    </source>
</evidence>
<dbReference type="GO" id="GO:0016020">
    <property type="term" value="C:membrane"/>
    <property type="evidence" value="ECO:0007669"/>
    <property type="project" value="UniProtKB-SubCell"/>
</dbReference>
<feature type="transmembrane region" description="Helical" evidence="5">
    <location>
        <begin position="115"/>
        <end position="133"/>
    </location>
</feature>
<protein>
    <submittedName>
        <fullName evidence="10">O-antigen ligase domain-containing protein</fullName>
    </submittedName>
    <submittedName>
        <fullName evidence="7">Putative transmembrane surface-related protein</fullName>
    </submittedName>
</protein>
<dbReference type="Proteomes" id="UP000095766">
    <property type="component" value="Unassembled WGS sequence"/>
</dbReference>
<keyword evidence="4 5" id="KW-0472">Membrane</keyword>
<feature type="transmembrane region" description="Helical" evidence="5">
    <location>
        <begin position="397"/>
        <end position="418"/>
    </location>
</feature>
<evidence type="ECO:0000313" key="11">
    <source>
        <dbReference type="Proteomes" id="UP000095766"/>
    </source>
</evidence>
<sequence>MQTDIKGHSISPLAVTLLVFIIGLGALIYSILFSTWDITAYVCLSPFFLIIAIQALRNPFAGVCFLFTFNYFFIPWYRYTQGSGLSVWYDVATVTLLVTLLIYSYHQQGKIAWKYTKNILTFGGCIWAIYTAAEIMNPTALTEAWIYSRGIIYSTLVMSLIGVLTMTSYKRLRVIMLFLSIFTLTAVAKAVYQKYAGFDETETTMLIETEMYKTHLLSDVTRYFSFFTDAGNFGSNMGFAAILFGISAIFVKERSIRIYYAIIAVCSIYALFISGTRGALFVPIGGIILLTFLSKNIKLMGATVFFGLFFYVFFAHTYIGESNTSIRRMRTAFRPTEDASYIVRKENQKRLAEYLKYKPFGEGLGLGGVEARKYGSRLTTLIPHDSFYVKIWMETGIVGLVLFLTIYVCTLLRGCYLIMFRIKNNELRGILTAIACGIFGLMISAYGNAFFFQFPTGFIIILFLSVLINGEHIDQLLTQQKMKKK</sequence>
<feature type="transmembrane region" description="Helical" evidence="5">
    <location>
        <begin position="85"/>
        <end position="103"/>
    </location>
</feature>
<gene>
    <name evidence="10" type="ORF">DWW14_16515</name>
    <name evidence="9" type="ORF">DWW83_04280</name>
    <name evidence="8" type="ORF">DWY92_17570</name>
    <name evidence="7" type="ORF">ERS852510_03810</name>
</gene>
<feature type="transmembrane region" description="Helical" evidence="5">
    <location>
        <begin position="12"/>
        <end position="32"/>
    </location>
</feature>
<dbReference type="Proteomes" id="UP000284022">
    <property type="component" value="Unassembled WGS sequence"/>
</dbReference>
<reference evidence="12 13" key="2">
    <citation type="submission" date="2018-08" db="EMBL/GenBank/DDBJ databases">
        <title>A genome reference for cultivated species of the human gut microbiota.</title>
        <authorList>
            <person name="Zou Y."/>
            <person name="Xue W."/>
            <person name="Luo G."/>
        </authorList>
    </citation>
    <scope>NUCLEOTIDE SEQUENCE [LARGE SCALE GENOMIC DNA]</scope>
    <source>
        <strain evidence="10 14">AF14-42</strain>
        <strain evidence="9 13">AF17-20</strain>
        <strain evidence="8 12">AF28-11</strain>
    </source>
</reference>
<evidence type="ECO:0000313" key="8">
    <source>
        <dbReference type="EMBL" id="RGQ48333.1"/>
    </source>
</evidence>
<feature type="transmembrane region" description="Helical" evidence="5">
    <location>
        <begin position="258"/>
        <end position="274"/>
    </location>
</feature>
<evidence type="ECO:0000256" key="1">
    <source>
        <dbReference type="ARBA" id="ARBA00004141"/>
    </source>
</evidence>
<feature type="transmembrane region" description="Helical" evidence="5">
    <location>
        <begin position="458"/>
        <end position="477"/>
    </location>
</feature>
<feature type="transmembrane region" description="Helical" evidence="5">
    <location>
        <begin position="174"/>
        <end position="192"/>
    </location>
</feature>
<evidence type="ECO:0000256" key="5">
    <source>
        <dbReference type="SAM" id="Phobius"/>
    </source>
</evidence>
<dbReference type="InterPro" id="IPR051533">
    <property type="entry name" value="WaaL-like"/>
</dbReference>
<reference evidence="7 11" key="1">
    <citation type="submission" date="2015-09" db="EMBL/GenBank/DDBJ databases">
        <authorList>
            <consortium name="Pathogen Informatics"/>
        </authorList>
    </citation>
    <scope>NUCLEOTIDE SEQUENCE [LARGE SCALE GENOMIC DNA]</scope>
    <source>
        <strain evidence="7 11">2789STDY5834898</strain>
    </source>
</reference>
<dbReference type="PANTHER" id="PTHR37422:SF13">
    <property type="entry name" value="LIPOPOLYSACCHARIDE BIOSYNTHESIS PROTEIN PA4999-RELATED"/>
    <property type="match status" value="1"/>
</dbReference>
<proteinExistence type="predicted"/>
<evidence type="ECO:0000256" key="4">
    <source>
        <dbReference type="ARBA" id="ARBA00023136"/>
    </source>
</evidence>
<dbReference type="PANTHER" id="PTHR37422">
    <property type="entry name" value="TEICHURONIC ACID BIOSYNTHESIS PROTEIN TUAE"/>
    <property type="match status" value="1"/>
</dbReference>
<evidence type="ECO:0000313" key="14">
    <source>
        <dbReference type="Proteomes" id="UP000285343"/>
    </source>
</evidence>
<evidence type="ECO:0000256" key="3">
    <source>
        <dbReference type="ARBA" id="ARBA00022989"/>
    </source>
</evidence>
<dbReference type="GO" id="GO:0016874">
    <property type="term" value="F:ligase activity"/>
    <property type="evidence" value="ECO:0007669"/>
    <property type="project" value="UniProtKB-KW"/>
</dbReference>